<dbReference type="Gene3D" id="1.20.1250.20">
    <property type="entry name" value="MFS general substrate transporter like domains"/>
    <property type="match status" value="1"/>
</dbReference>
<reference evidence="9" key="2">
    <citation type="journal article" date="2023" name="IMA Fungus">
        <title>Comparative genomic study of the Penicillium genus elucidates a diverse pangenome and 15 lateral gene transfer events.</title>
        <authorList>
            <person name="Petersen C."/>
            <person name="Sorensen T."/>
            <person name="Nielsen M.R."/>
            <person name="Sondergaard T.E."/>
            <person name="Sorensen J.L."/>
            <person name="Fitzpatrick D.A."/>
            <person name="Frisvad J.C."/>
            <person name="Nielsen K.L."/>
        </authorList>
    </citation>
    <scope>NUCLEOTIDE SEQUENCE</scope>
    <source>
        <strain evidence="9">IBT 29495</strain>
    </source>
</reference>
<keyword evidence="2" id="KW-0813">Transport</keyword>
<feature type="transmembrane region" description="Helical" evidence="7">
    <location>
        <begin position="492"/>
        <end position="517"/>
    </location>
</feature>
<keyword evidence="5 7" id="KW-0472">Membrane</keyword>
<feature type="transmembrane region" description="Helical" evidence="7">
    <location>
        <begin position="311"/>
        <end position="331"/>
    </location>
</feature>
<dbReference type="InterPro" id="IPR011701">
    <property type="entry name" value="MFS"/>
</dbReference>
<gene>
    <name evidence="9" type="ORF">N7463_003305</name>
</gene>
<evidence type="ECO:0000256" key="1">
    <source>
        <dbReference type="ARBA" id="ARBA00004141"/>
    </source>
</evidence>
<dbReference type="PANTHER" id="PTHR23502:SF51">
    <property type="entry name" value="QUINIDINE RESISTANCE PROTEIN 1-RELATED"/>
    <property type="match status" value="1"/>
</dbReference>
<dbReference type="GO" id="GO:0022857">
    <property type="term" value="F:transmembrane transporter activity"/>
    <property type="evidence" value="ECO:0007669"/>
    <property type="project" value="InterPro"/>
</dbReference>
<feature type="region of interest" description="Disordered" evidence="6">
    <location>
        <begin position="1"/>
        <end position="22"/>
    </location>
</feature>
<evidence type="ECO:0000256" key="3">
    <source>
        <dbReference type="ARBA" id="ARBA00022692"/>
    </source>
</evidence>
<feature type="transmembrane region" description="Helical" evidence="7">
    <location>
        <begin position="400"/>
        <end position="420"/>
    </location>
</feature>
<feature type="transmembrane region" description="Helical" evidence="7">
    <location>
        <begin position="136"/>
        <end position="153"/>
    </location>
</feature>
<dbReference type="FunFam" id="1.20.1720.10:FF:000009">
    <property type="entry name" value="MFS multidrug transporter"/>
    <property type="match status" value="1"/>
</dbReference>
<evidence type="ECO:0000256" key="7">
    <source>
        <dbReference type="SAM" id="Phobius"/>
    </source>
</evidence>
<feature type="domain" description="Major facilitator superfamily (MFS) profile" evidence="8">
    <location>
        <begin position="70"/>
        <end position="517"/>
    </location>
</feature>
<evidence type="ECO:0000256" key="2">
    <source>
        <dbReference type="ARBA" id="ARBA00022448"/>
    </source>
</evidence>
<evidence type="ECO:0000256" key="6">
    <source>
        <dbReference type="SAM" id="MobiDB-lite"/>
    </source>
</evidence>
<dbReference type="Gene3D" id="1.20.1720.10">
    <property type="entry name" value="Multidrug resistance protein D"/>
    <property type="match status" value="1"/>
</dbReference>
<dbReference type="Pfam" id="PF07690">
    <property type="entry name" value="MFS_1"/>
    <property type="match status" value="1"/>
</dbReference>
<dbReference type="GO" id="GO:0005886">
    <property type="term" value="C:plasma membrane"/>
    <property type="evidence" value="ECO:0007669"/>
    <property type="project" value="TreeGrafter"/>
</dbReference>
<feature type="transmembrane region" description="Helical" evidence="7">
    <location>
        <begin position="432"/>
        <end position="457"/>
    </location>
</feature>
<evidence type="ECO:0000313" key="9">
    <source>
        <dbReference type="EMBL" id="KAJ5513753.1"/>
    </source>
</evidence>
<keyword evidence="3 7" id="KW-0812">Transmembrane</keyword>
<proteinExistence type="predicted"/>
<dbReference type="PRINTS" id="PR01035">
    <property type="entry name" value="TCRTETA"/>
</dbReference>
<comment type="caution">
    <text evidence="9">The sequence shown here is derived from an EMBL/GenBank/DDBJ whole genome shotgun (WGS) entry which is preliminary data.</text>
</comment>
<feature type="transmembrane region" description="Helical" evidence="7">
    <location>
        <begin position="225"/>
        <end position="244"/>
    </location>
</feature>
<sequence length="537" mass="58679">MQPVHPSDFCATEPRPSSLCEGGHVIDGENTKNLNPNQSKEPEIDQEKHPFQDELVPLYSVLPTGEKVFVIMAGSFAALISPLSSSIYLPALPSLASDMNVSVSLINLTITTYMIFQGLAPSFIGSLSDIHGRRPAYIIAFVIYLGANIGLALQNNFTALIILRSLQASGSSATIVLGSAVVADISTRAERGKYIGYAGIGIALGPTLGPVIGGLLNHFLGWRSIFWFLVILSGVCFVVILFVFPETCRAVVGNGSVPPASWNRPLWTLFVRTSRFHNEQSIADHSTIQESQRRPNPFSALLIAMHKEMGLVLLYGSFLSAGYMAIVGTLSTELASRFGFNSIQIGLCYLPMGIGSVSSRWVVGRLLDWNFRREAQLQGMTIHKNRQQEIKKFNIERARLAITLPLIYLASLCILAYGWVMQYRTALAGPLVMLFFTGLTTTSAFNTLSTLVIDINYQSAATAAAANNLFRCLMGAGATAIASPLIKSIGIGWTATFIAGLWVLGSPALWVVFYRGYRWRRELYHKREEESVNPSGL</sequence>
<evidence type="ECO:0000256" key="4">
    <source>
        <dbReference type="ARBA" id="ARBA00022989"/>
    </source>
</evidence>
<dbReference type="AlphaFoldDB" id="A0A9X0C952"/>
<dbReference type="OrthoDB" id="2441642at2759"/>
<protein>
    <recommendedName>
        <fullName evidence="8">Major facilitator superfamily (MFS) profile domain-containing protein</fullName>
    </recommendedName>
</protein>
<accession>A0A9X0C952</accession>
<feature type="transmembrane region" description="Helical" evidence="7">
    <location>
        <begin position="469"/>
        <end position="486"/>
    </location>
</feature>
<dbReference type="InterPro" id="IPR020846">
    <property type="entry name" value="MFS_dom"/>
</dbReference>
<name>A0A9X0C952_9EURO</name>
<evidence type="ECO:0000259" key="8">
    <source>
        <dbReference type="PROSITE" id="PS50850"/>
    </source>
</evidence>
<evidence type="ECO:0000256" key="5">
    <source>
        <dbReference type="ARBA" id="ARBA00023136"/>
    </source>
</evidence>
<comment type="subcellular location">
    <subcellularLocation>
        <location evidence="1">Membrane</location>
        <topology evidence="1">Multi-pass membrane protein</topology>
    </subcellularLocation>
</comment>
<dbReference type="Proteomes" id="UP001149954">
    <property type="component" value="Unassembled WGS sequence"/>
</dbReference>
<dbReference type="InterPro" id="IPR036259">
    <property type="entry name" value="MFS_trans_sf"/>
</dbReference>
<evidence type="ECO:0000313" key="10">
    <source>
        <dbReference type="Proteomes" id="UP001149954"/>
    </source>
</evidence>
<dbReference type="PANTHER" id="PTHR23502">
    <property type="entry name" value="MAJOR FACILITATOR SUPERFAMILY"/>
    <property type="match status" value="1"/>
</dbReference>
<reference evidence="9" key="1">
    <citation type="submission" date="2022-12" db="EMBL/GenBank/DDBJ databases">
        <authorList>
            <person name="Petersen C."/>
        </authorList>
    </citation>
    <scope>NUCLEOTIDE SEQUENCE</scope>
    <source>
        <strain evidence="9">IBT 29495</strain>
    </source>
</reference>
<dbReference type="EMBL" id="JAPWDS010000002">
    <property type="protein sequence ID" value="KAJ5513753.1"/>
    <property type="molecule type" value="Genomic_DNA"/>
</dbReference>
<organism evidence="9 10">
    <name type="scientific">Penicillium fimorum</name>
    <dbReference type="NCBI Taxonomy" id="1882269"/>
    <lineage>
        <taxon>Eukaryota</taxon>
        <taxon>Fungi</taxon>
        <taxon>Dikarya</taxon>
        <taxon>Ascomycota</taxon>
        <taxon>Pezizomycotina</taxon>
        <taxon>Eurotiomycetes</taxon>
        <taxon>Eurotiomycetidae</taxon>
        <taxon>Eurotiales</taxon>
        <taxon>Aspergillaceae</taxon>
        <taxon>Penicillium</taxon>
    </lineage>
</organism>
<keyword evidence="4 7" id="KW-1133">Transmembrane helix</keyword>
<feature type="transmembrane region" description="Helical" evidence="7">
    <location>
        <begin position="194"/>
        <end position="213"/>
    </location>
</feature>
<keyword evidence="10" id="KW-1185">Reference proteome</keyword>
<dbReference type="InterPro" id="IPR001958">
    <property type="entry name" value="Tet-R_TetA/multi-R_MdtG-like"/>
</dbReference>
<feature type="transmembrane region" description="Helical" evidence="7">
    <location>
        <begin position="343"/>
        <end position="363"/>
    </location>
</feature>
<feature type="transmembrane region" description="Helical" evidence="7">
    <location>
        <begin position="68"/>
        <end position="89"/>
    </location>
</feature>
<dbReference type="SUPFAM" id="SSF103473">
    <property type="entry name" value="MFS general substrate transporter"/>
    <property type="match status" value="1"/>
</dbReference>
<dbReference type="PROSITE" id="PS50850">
    <property type="entry name" value="MFS"/>
    <property type="match status" value="1"/>
</dbReference>
<feature type="transmembrane region" description="Helical" evidence="7">
    <location>
        <begin position="101"/>
        <end position="124"/>
    </location>
</feature>